<dbReference type="InterPro" id="IPR008906">
    <property type="entry name" value="HATC_C_dom"/>
</dbReference>
<dbReference type="AlphaFoldDB" id="A0AAE1LU52"/>
<comment type="caution">
    <text evidence="3">The sequence shown here is derived from an EMBL/GenBank/DDBJ whole genome shotgun (WGS) entry which is preliminary data.</text>
</comment>
<dbReference type="GO" id="GO:0046983">
    <property type="term" value="F:protein dimerization activity"/>
    <property type="evidence" value="ECO:0007669"/>
    <property type="project" value="InterPro"/>
</dbReference>
<reference evidence="3" key="2">
    <citation type="journal article" date="2023" name="BMC Genomics">
        <title>Pest status, molecular evolution, and epigenetic factors derived from the genome assembly of Frankliniella fusca, a thysanopteran phytovirus vector.</title>
        <authorList>
            <person name="Catto M.A."/>
            <person name="Labadie P.E."/>
            <person name="Jacobson A.L."/>
            <person name="Kennedy G.G."/>
            <person name="Srinivasan R."/>
            <person name="Hunt B.G."/>
        </authorList>
    </citation>
    <scope>NUCLEOTIDE SEQUENCE</scope>
    <source>
        <strain evidence="3">PL_HMW_Pooled</strain>
    </source>
</reference>
<evidence type="ECO:0000313" key="3">
    <source>
        <dbReference type="EMBL" id="KAK3932706.1"/>
    </source>
</evidence>
<name>A0AAE1LU52_9NEOP</name>
<evidence type="ECO:0000313" key="4">
    <source>
        <dbReference type="Proteomes" id="UP001219518"/>
    </source>
</evidence>
<evidence type="ECO:0000256" key="1">
    <source>
        <dbReference type="SAM" id="MobiDB-lite"/>
    </source>
</evidence>
<dbReference type="PANTHER" id="PTHR47611:SF3">
    <property type="entry name" value="HAT C-TERMINAL DIMERISATION DOMAIN-CONTAINING PROTEIN"/>
    <property type="match status" value="1"/>
</dbReference>
<evidence type="ECO:0000259" key="2">
    <source>
        <dbReference type="Pfam" id="PF05699"/>
    </source>
</evidence>
<dbReference type="EMBL" id="JAHWGI010001439">
    <property type="protein sequence ID" value="KAK3932706.1"/>
    <property type="molecule type" value="Genomic_DNA"/>
</dbReference>
<feature type="region of interest" description="Disordered" evidence="1">
    <location>
        <begin position="161"/>
        <end position="185"/>
    </location>
</feature>
<dbReference type="Proteomes" id="UP001219518">
    <property type="component" value="Unassembled WGS sequence"/>
</dbReference>
<reference evidence="3" key="1">
    <citation type="submission" date="2021-07" db="EMBL/GenBank/DDBJ databases">
        <authorList>
            <person name="Catto M.A."/>
            <person name="Jacobson A."/>
            <person name="Kennedy G."/>
            <person name="Labadie P."/>
            <person name="Hunt B.G."/>
            <person name="Srinivasan R."/>
        </authorList>
    </citation>
    <scope>NUCLEOTIDE SEQUENCE</scope>
    <source>
        <strain evidence="3">PL_HMW_Pooled</strain>
        <tissue evidence="3">Head</tissue>
    </source>
</reference>
<dbReference type="SUPFAM" id="SSF53098">
    <property type="entry name" value="Ribonuclease H-like"/>
    <property type="match status" value="1"/>
</dbReference>
<protein>
    <submittedName>
        <fullName evidence="3">Zinc finger protein 618</fullName>
    </submittedName>
</protein>
<feature type="domain" description="HAT C-terminal dimerisation" evidence="2">
    <location>
        <begin position="208"/>
        <end position="274"/>
    </location>
</feature>
<dbReference type="Pfam" id="PF05699">
    <property type="entry name" value="Dimer_Tnp_hAT"/>
    <property type="match status" value="1"/>
</dbReference>
<sequence>MQSMENLEAVFERKNHGQEGDDRNTKLEAIDKELLDELIDLSIPLKEACEHVQTKYSVTAQLPLVTYYRLRLAYSPNPNDSEAIRELRNRLYCELQNVIKLTEANKVAAFLDPTFRNFRNMLTEDEKAEVVIYFVFTYSVIGCWNKVHGWVRNQLDKIDNLNPNHPDPDEPDADAADTAPAMPPAKKTKIDPYAVFRDERAALSTRDELKAYLEEPLGEYDMTNPKPLAWWQQRADKFPRLSRLARRYLINPASSAESERTFSDAGWILNKRRTN</sequence>
<keyword evidence="4" id="KW-1185">Reference proteome</keyword>
<dbReference type="PANTHER" id="PTHR47611">
    <property type="entry name" value="HAT DIMERISATION DOMAIN, C-TERMINAL"/>
    <property type="match status" value="1"/>
</dbReference>
<dbReference type="InterPro" id="IPR012337">
    <property type="entry name" value="RNaseH-like_sf"/>
</dbReference>
<proteinExistence type="predicted"/>
<gene>
    <name evidence="3" type="ORF">KUF71_002676</name>
</gene>
<accession>A0AAE1LU52</accession>
<organism evidence="3 4">
    <name type="scientific">Frankliniella fusca</name>
    <dbReference type="NCBI Taxonomy" id="407009"/>
    <lineage>
        <taxon>Eukaryota</taxon>
        <taxon>Metazoa</taxon>
        <taxon>Ecdysozoa</taxon>
        <taxon>Arthropoda</taxon>
        <taxon>Hexapoda</taxon>
        <taxon>Insecta</taxon>
        <taxon>Pterygota</taxon>
        <taxon>Neoptera</taxon>
        <taxon>Paraneoptera</taxon>
        <taxon>Thysanoptera</taxon>
        <taxon>Terebrantia</taxon>
        <taxon>Thripoidea</taxon>
        <taxon>Thripidae</taxon>
        <taxon>Frankliniella</taxon>
    </lineage>
</organism>